<keyword evidence="4 9" id="KW-0812">Transmembrane</keyword>
<dbReference type="HOGENOM" id="CLU_030313_0_1_14"/>
<comment type="subunit">
    <text evidence="9">Component of the Sec protein translocase complex. Heterotrimer consisting of SecY, SecE and SecG subunits. The heterotrimers can form oligomers, although 1 heterotrimer is thought to be able to translocate proteins. Interacts with the ribosome. Interacts with SecDF, and other proteins may be involved. Interacts with SecA.</text>
</comment>
<protein>
    <recommendedName>
        <fullName evidence="9 10">Protein translocase subunit SecY</fullName>
    </recommendedName>
</protein>
<proteinExistence type="inferred from homology"/>
<comment type="function">
    <text evidence="9 10">The central subunit of the protein translocation channel SecYEG. Consists of two halves formed by TMs 1-5 and 6-10. These two domains form a lateral gate at the front which open onto the bilayer between TMs 2 and 7, and are clamped together by SecE at the back. The channel is closed by both a pore ring composed of hydrophobic SecY resides and a short helix (helix 2A) on the extracellular side of the membrane which forms a plug. The plug probably moves laterally to allow the channel to open. The ring and the pore may move independently.</text>
</comment>
<reference evidence="13 14" key="1">
    <citation type="journal article" date="2012" name="J. Bacteriol.">
        <title>Complete genome sequence of Mycoplasma wenyonii strain Massachusetts.</title>
        <authorList>
            <person name="Dos Santos A.P."/>
            <person name="Guimaraes A.M."/>
            <person name="do Nascimento N.C."/>
            <person name="Sanmiguel P.J."/>
            <person name="Messick J.B."/>
        </authorList>
    </citation>
    <scope>NUCLEOTIDE SEQUENCE [LARGE SCALE GENOMIC DNA]</scope>
    <source>
        <strain evidence="13 14">Massachusetts</strain>
    </source>
</reference>
<dbReference type="EMBL" id="CP003703">
    <property type="protein sequence ID" value="AFN65149.1"/>
    <property type="molecule type" value="Genomic_DNA"/>
</dbReference>
<evidence type="ECO:0000256" key="12">
    <source>
        <dbReference type="RuleBase" id="RU004349"/>
    </source>
</evidence>
<dbReference type="InterPro" id="IPR030659">
    <property type="entry name" value="SecY_CS"/>
</dbReference>
<dbReference type="Gene3D" id="1.10.3370.10">
    <property type="entry name" value="SecY subunit domain"/>
    <property type="match status" value="1"/>
</dbReference>
<dbReference type="Pfam" id="PF00344">
    <property type="entry name" value="SecY"/>
    <property type="match status" value="1"/>
</dbReference>
<comment type="caution">
    <text evidence="9">Lacks conserved residue(s) required for the propagation of feature annotation.</text>
</comment>
<gene>
    <name evidence="9 13" type="primary">secY</name>
    <name evidence="13" type="ordered locus">WEN_01780</name>
</gene>
<evidence type="ECO:0000256" key="4">
    <source>
        <dbReference type="ARBA" id="ARBA00022692"/>
    </source>
</evidence>
<dbReference type="GO" id="GO:0065002">
    <property type="term" value="P:intracellular protein transmembrane transport"/>
    <property type="evidence" value="ECO:0007669"/>
    <property type="project" value="UniProtKB-UniRule"/>
</dbReference>
<dbReference type="PROSITE" id="PS00755">
    <property type="entry name" value="SECY_1"/>
    <property type="match status" value="1"/>
</dbReference>
<accession>I6YLH7</accession>
<feature type="transmembrane region" description="Helical" evidence="9">
    <location>
        <begin position="89"/>
        <end position="112"/>
    </location>
</feature>
<feature type="transmembrane region" description="Helical" evidence="9">
    <location>
        <begin position="277"/>
        <end position="299"/>
    </location>
</feature>
<dbReference type="GO" id="GO:0006605">
    <property type="term" value="P:protein targeting"/>
    <property type="evidence" value="ECO:0007669"/>
    <property type="project" value="UniProtKB-UniRule"/>
</dbReference>
<sequence length="466" mass="51526">MATCAILFLFQVGSHITAPLINPNRSTSFSGLAQLLNLFGGGGFKRASIFSVGISPYITAQIIIQIMSNDLVKKLTELRKAGELGRAKIELYTRLLTLPFAVITSIGTLYLLNNEGVSFIHLWTPEAKDPTLQKVDNPMGNMGNSPFVPFSQLHTFQRALMVLFFVSGTYIALFLSDLISKKGLGNGISLLIVSGIISSIPENFYASYNYLATLEGGAGSVKSLVNVFKFIIYLFFYVMVIALMVFINGSTRKLPIQQTGAGLILDKRKLGYLPIKIMPVGIMPVVFAGSMMIFPVGIAELTKSASPSFNAFIQDYISFSSPTGLMIYFGLIVLFSFLYCQVQFNTDEMCRSFQKSSQFIPGVMIGQETHNYLRMVLNKINWLGAPFLGLVTIMPNLLNIWTGMPSQVAFGGTGILLLVSTALNLYEELTSSRIISKYKAEQEHELSSLEARLHNPEREHSPYLLW</sequence>
<dbReference type="KEGG" id="mwe:WEN_01780"/>
<feature type="transmembrane region" description="Helical" evidence="9">
    <location>
        <begin position="187"/>
        <end position="207"/>
    </location>
</feature>
<comment type="similarity">
    <text evidence="2 9 12">Belongs to the SecY/SEC61-alpha family.</text>
</comment>
<keyword evidence="14" id="KW-1185">Reference proteome</keyword>
<keyword evidence="6 9" id="KW-1133">Transmembrane helix</keyword>
<feature type="transmembrane region" description="Helical" evidence="9">
    <location>
        <begin position="227"/>
        <end position="247"/>
    </location>
</feature>
<feature type="transmembrane region" description="Helical" evidence="9">
    <location>
        <begin position="408"/>
        <end position="426"/>
    </location>
</feature>
<keyword evidence="3 9" id="KW-0813">Transport</keyword>
<dbReference type="InterPro" id="IPR023201">
    <property type="entry name" value="SecY_dom_sf"/>
</dbReference>
<dbReference type="PIRSF" id="PIRSF004557">
    <property type="entry name" value="SecY"/>
    <property type="match status" value="1"/>
</dbReference>
<evidence type="ECO:0000313" key="13">
    <source>
        <dbReference type="EMBL" id="AFN65149.1"/>
    </source>
</evidence>
<dbReference type="HAMAP" id="MF_01465">
    <property type="entry name" value="SecY"/>
    <property type="match status" value="1"/>
</dbReference>
<dbReference type="Proteomes" id="UP000009005">
    <property type="component" value="Chromosome"/>
</dbReference>
<dbReference type="GO" id="GO:0043952">
    <property type="term" value="P:protein transport by the Sec complex"/>
    <property type="evidence" value="ECO:0007669"/>
    <property type="project" value="UniProtKB-UniRule"/>
</dbReference>
<evidence type="ECO:0000256" key="10">
    <source>
        <dbReference type="RuleBase" id="RU000537"/>
    </source>
</evidence>
<dbReference type="PROSITE" id="PS00756">
    <property type="entry name" value="SECY_2"/>
    <property type="match status" value="1"/>
</dbReference>
<dbReference type="InterPro" id="IPR026593">
    <property type="entry name" value="SecY"/>
</dbReference>
<evidence type="ECO:0000313" key="14">
    <source>
        <dbReference type="Proteomes" id="UP000009005"/>
    </source>
</evidence>
<keyword evidence="7 9" id="KW-0811">Translocation</keyword>
<keyword evidence="9" id="KW-1003">Cell membrane</keyword>
<keyword evidence="8 9" id="KW-0472">Membrane</keyword>
<evidence type="ECO:0000256" key="9">
    <source>
        <dbReference type="HAMAP-Rule" id="MF_01465"/>
    </source>
</evidence>
<evidence type="ECO:0000256" key="1">
    <source>
        <dbReference type="ARBA" id="ARBA00004141"/>
    </source>
</evidence>
<feature type="transmembrane region" description="Helical" evidence="9">
    <location>
        <begin position="47"/>
        <end position="68"/>
    </location>
</feature>
<evidence type="ECO:0000256" key="7">
    <source>
        <dbReference type="ARBA" id="ARBA00023010"/>
    </source>
</evidence>
<evidence type="ECO:0000256" key="3">
    <source>
        <dbReference type="ARBA" id="ARBA00022448"/>
    </source>
</evidence>
<keyword evidence="5 9" id="KW-0653">Protein transport</keyword>
<evidence type="ECO:0000256" key="5">
    <source>
        <dbReference type="ARBA" id="ARBA00022927"/>
    </source>
</evidence>
<evidence type="ECO:0000256" key="6">
    <source>
        <dbReference type="ARBA" id="ARBA00022989"/>
    </source>
</evidence>
<dbReference type="InterPro" id="IPR002208">
    <property type="entry name" value="SecY/SEC61-alpha"/>
</dbReference>
<dbReference type="PATRIC" id="fig|1197325.3.peg.386"/>
<name>I6YLH7_MYCWM</name>
<feature type="transmembrane region" description="Helical" evidence="9">
    <location>
        <begin position="156"/>
        <end position="175"/>
    </location>
</feature>
<dbReference type="AlphaFoldDB" id="I6YLH7"/>
<organism evidence="13 14">
    <name type="scientific">Mycoplasma wenyonii (strain Massachusetts)</name>
    <name type="common">Eperythrozoon wenyonii</name>
    <dbReference type="NCBI Taxonomy" id="1197325"/>
    <lineage>
        <taxon>Bacteria</taxon>
        <taxon>Bacillati</taxon>
        <taxon>Mycoplasmatota</taxon>
        <taxon>Mollicutes</taxon>
        <taxon>Mycoplasmataceae</taxon>
        <taxon>Mycoplasma</taxon>
    </lineage>
</organism>
<comment type="subcellular location">
    <subcellularLocation>
        <location evidence="9">Cell membrane</location>
        <topology evidence="9">Multi-pass membrane protein</topology>
    </subcellularLocation>
    <subcellularLocation>
        <location evidence="1 11">Membrane</location>
        <topology evidence="1 11">Multi-pass membrane protein</topology>
    </subcellularLocation>
</comment>
<feature type="transmembrane region" description="Helical" evidence="9">
    <location>
        <begin position="380"/>
        <end position="402"/>
    </location>
</feature>
<evidence type="ECO:0000256" key="2">
    <source>
        <dbReference type="ARBA" id="ARBA00005751"/>
    </source>
</evidence>
<evidence type="ECO:0000256" key="11">
    <source>
        <dbReference type="RuleBase" id="RU003484"/>
    </source>
</evidence>
<evidence type="ECO:0000256" key="8">
    <source>
        <dbReference type="ARBA" id="ARBA00023136"/>
    </source>
</evidence>
<dbReference type="RefSeq" id="WP_014849859.1">
    <property type="nucleotide sequence ID" value="NC_018149.1"/>
</dbReference>
<feature type="transmembrane region" description="Helical" evidence="9">
    <location>
        <begin position="319"/>
        <end position="339"/>
    </location>
</feature>
<dbReference type="NCBIfam" id="TIGR00967">
    <property type="entry name" value="3a0501s007"/>
    <property type="match status" value="1"/>
</dbReference>
<dbReference type="GO" id="GO:0005886">
    <property type="term" value="C:plasma membrane"/>
    <property type="evidence" value="ECO:0007669"/>
    <property type="project" value="UniProtKB-SubCell"/>
</dbReference>
<dbReference type="SUPFAM" id="SSF103491">
    <property type="entry name" value="Preprotein translocase SecY subunit"/>
    <property type="match status" value="1"/>
</dbReference>
<dbReference type="STRING" id="1197325.WEN_01780"/>
<dbReference type="PANTHER" id="PTHR10906">
    <property type="entry name" value="SECY/SEC61-ALPHA FAMILY MEMBER"/>
    <property type="match status" value="1"/>
</dbReference>
<dbReference type="PRINTS" id="PR00303">
    <property type="entry name" value="SECYTRNLCASE"/>
</dbReference>